<organism evidence="7 8">
    <name type="scientific">Caldisalinibacter kiritimatiensis</name>
    <dbReference type="NCBI Taxonomy" id="1304284"/>
    <lineage>
        <taxon>Bacteria</taxon>
        <taxon>Bacillati</taxon>
        <taxon>Bacillota</taxon>
        <taxon>Tissierellia</taxon>
        <taxon>Tissierellales</taxon>
        <taxon>Thermohalobacteraceae</taxon>
        <taxon>Caldisalinibacter</taxon>
    </lineage>
</organism>
<dbReference type="PANTHER" id="PTHR30469:SF15">
    <property type="entry name" value="HLYD FAMILY OF SECRETION PROTEINS"/>
    <property type="match status" value="1"/>
</dbReference>
<gene>
    <name evidence="7" type="ORF">L21TH_0011</name>
</gene>
<comment type="similarity">
    <text evidence="1">Belongs to the membrane fusion protein (MFP) (TC 8.A.1) family.</text>
</comment>
<dbReference type="InterPro" id="IPR058625">
    <property type="entry name" value="MdtA-like_BSH"/>
</dbReference>
<dbReference type="InterPro" id="IPR058792">
    <property type="entry name" value="Beta-barrel_RND_2"/>
</dbReference>
<dbReference type="OrthoDB" id="9810430at2"/>
<evidence type="ECO:0000256" key="2">
    <source>
        <dbReference type="SAM" id="Coils"/>
    </source>
</evidence>
<dbReference type="NCBIfam" id="TIGR01730">
    <property type="entry name" value="RND_mfp"/>
    <property type="match status" value="1"/>
</dbReference>
<feature type="coiled-coil region" evidence="2">
    <location>
        <begin position="99"/>
        <end position="190"/>
    </location>
</feature>
<feature type="domain" description="Multidrug resistance protein MdtA-like barrel-sandwich hybrid" evidence="4">
    <location>
        <begin position="66"/>
        <end position="219"/>
    </location>
</feature>
<dbReference type="Pfam" id="PF25917">
    <property type="entry name" value="BSH_RND"/>
    <property type="match status" value="1"/>
</dbReference>
<evidence type="ECO:0000313" key="8">
    <source>
        <dbReference type="Proteomes" id="UP000013378"/>
    </source>
</evidence>
<dbReference type="Gene3D" id="2.40.420.20">
    <property type="match status" value="1"/>
</dbReference>
<dbReference type="InterPro" id="IPR058637">
    <property type="entry name" value="YknX-like_C"/>
</dbReference>
<dbReference type="STRING" id="1304284.L21TH_0011"/>
<dbReference type="PROSITE" id="PS51257">
    <property type="entry name" value="PROKAR_LIPOPROTEIN"/>
    <property type="match status" value="1"/>
</dbReference>
<evidence type="ECO:0000256" key="3">
    <source>
        <dbReference type="SAM" id="SignalP"/>
    </source>
</evidence>
<dbReference type="Gene3D" id="1.10.287.470">
    <property type="entry name" value="Helix hairpin bin"/>
    <property type="match status" value="1"/>
</dbReference>
<accession>R1CHZ7</accession>
<evidence type="ECO:0000313" key="7">
    <source>
        <dbReference type="EMBL" id="EOD01905.1"/>
    </source>
</evidence>
<keyword evidence="2" id="KW-0175">Coiled coil</keyword>
<sequence length="376" mass="41936">MNKKLTALTLVVILALTSFIGCSNKEVEENNVVEKENYVPVEIETVQRDTLFNSRIYSGRVYANKEVMVMPKMVGKVESVKVKVGDTVKKNEVLFTLDKEDVQKQVEQARVAYDAAKANYDRTKEQIENAKVSFERTKKLYEQGAVSKAQYEQAQLAASETSLEAAKKSVEQAQLAYNQALDTLNDLSVRAPISGVIASVDVDEGEFASNAQPAVTIVDMNKIYTQVNVTEDMINQVYKGQEVTIKIPAATEEDLTGKIETIRPSVDPRTQLYPVKIYMNNKEDLIKPGMFSQVEIKTDIRENVIVVKSESVVEHNGTSYVFVVENDKAVAKEVETGLDTGTYVEIKKGINEGEKVIVKGQNYVEDQTKVKIVRGE</sequence>
<feature type="domain" description="CusB-like beta-barrel" evidence="5">
    <location>
        <begin position="226"/>
        <end position="298"/>
    </location>
</feature>
<feature type="domain" description="YknX-like C-terminal permuted SH3-like" evidence="6">
    <location>
        <begin position="306"/>
        <end position="371"/>
    </location>
</feature>
<dbReference type="GO" id="GO:0015562">
    <property type="term" value="F:efflux transmembrane transporter activity"/>
    <property type="evidence" value="ECO:0007669"/>
    <property type="project" value="InterPro"/>
</dbReference>
<dbReference type="Proteomes" id="UP000013378">
    <property type="component" value="Unassembled WGS sequence"/>
</dbReference>
<dbReference type="Gene3D" id="2.40.30.170">
    <property type="match status" value="1"/>
</dbReference>
<keyword evidence="8" id="KW-1185">Reference proteome</keyword>
<evidence type="ECO:0000259" key="6">
    <source>
        <dbReference type="Pfam" id="PF25989"/>
    </source>
</evidence>
<evidence type="ECO:0000256" key="1">
    <source>
        <dbReference type="ARBA" id="ARBA00009477"/>
    </source>
</evidence>
<dbReference type="EMBL" id="ARZA01000001">
    <property type="protein sequence ID" value="EOD01905.1"/>
    <property type="molecule type" value="Genomic_DNA"/>
</dbReference>
<proteinExistence type="inferred from homology"/>
<dbReference type="Pfam" id="PF25954">
    <property type="entry name" value="Beta-barrel_RND_2"/>
    <property type="match status" value="1"/>
</dbReference>
<comment type="caution">
    <text evidence="7">The sequence shown here is derived from an EMBL/GenBank/DDBJ whole genome shotgun (WGS) entry which is preliminary data.</text>
</comment>
<protein>
    <submittedName>
        <fullName evidence="7">Putative Co/Zn/Cd efflux system membrane fusion protein</fullName>
    </submittedName>
</protein>
<name>R1CHZ7_9FIRM</name>
<keyword evidence="3" id="KW-0732">Signal</keyword>
<evidence type="ECO:0000259" key="5">
    <source>
        <dbReference type="Pfam" id="PF25954"/>
    </source>
</evidence>
<dbReference type="Pfam" id="PF25989">
    <property type="entry name" value="YknX_C"/>
    <property type="match status" value="1"/>
</dbReference>
<dbReference type="Gene3D" id="2.40.50.100">
    <property type="match status" value="1"/>
</dbReference>
<dbReference type="AlphaFoldDB" id="R1CHZ7"/>
<dbReference type="SUPFAM" id="SSF111369">
    <property type="entry name" value="HlyD-like secretion proteins"/>
    <property type="match status" value="1"/>
</dbReference>
<dbReference type="GO" id="GO:1990281">
    <property type="term" value="C:efflux pump complex"/>
    <property type="evidence" value="ECO:0007669"/>
    <property type="project" value="TreeGrafter"/>
</dbReference>
<dbReference type="FunFam" id="2.40.30.170:FF:000010">
    <property type="entry name" value="Efflux RND transporter periplasmic adaptor subunit"/>
    <property type="match status" value="1"/>
</dbReference>
<dbReference type="PANTHER" id="PTHR30469">
    <property type="entry name" value="MULTIDRUG RESISTANCE PROTEIN MDTA"/>
    <property type="match status" value="1"/>
</dbReference>
<reference evidence="7 8" key="1">
    <citation type="journal article" date="2015" name="Geomicrobiol. J.">
        <title>Caldisalinibacter kiritimatiensis gen. nov., sp. nov., a moderately thermohalophilic thiosulfate-reducing bacterium from a hypersaline microbial mat.</title>
        <authorList>
            <person name="Ben Hania W."/>
            <person name="Joseph M."/>
            <person name="Fiebig A."/>
            <person name="Bunk B."/>
            <person name="Klenk H.-P."/>
            <person name="Fardeau M.-L."/>
            <person name="Spring S."/>
        </authorList>
    </citation>
    <scope>NUCLEOTIDE SEQUENCE [LARGE SCALE GENOMIC DNA]</scope>
    <source>
        <strain evidence="7 8">L21-TH-D2</strain>
    </source>
</reference>
<feature type="chain" id="PRO_5038652053" evidence="3">
    <location>
        <begin position="21"/>
        <end position="376"/>
    </location>
</feature>
<evidence type="ECO:0000259" key="4">
    <source>
        <dbReference type="Pfam" id="PF25917"/>
    </source>
</evidence>
<dbReference type="InterPro" id="IPR006143">
    <property type="entry name" value="RND_pump_MFP"/>
</dbReference>
<feature type="signal peptide" evidence="3">
    <location>
        <begin position="1"/>
        <end position="20"/>
    </location>
</feature>
<dbReference type="eggNOG" id="COG0845">
    <property type="taxonomic scope" value="Bacteria"/>
</dbReference>
<dbReference type="RefSeq" id="WP_006305122.1">
    <property type="nucleotide sequence ID" value="NZ_ARZA01000001.1"/>
</dbReference>